<dbReference type="EMBL" id="VDFM01000018">
    <property type="protein sequence ID" value="MQS53449.1"/>
    <property type="molecule type" value="Genomic_DNA"/>
</dbReference>
<gene>
    <name evidence="3" type="ORF">FHL02_10490</name>
</gene>
<dbReference type="AlphaFoldDB" id="A0A5P0ZK43"/>
<evidence type="ECO:0000313" key="4">
    <source>
        <dbReference type="Proteomes" id="UP000380386"/>
    </source>
</evidence>
<feature type="transmembrane region" description="Helical" evidence="1">
    <location>
        <begin position="82"/>
        <end position="103"/>
    </location>
</feature>
<evidence type="ECO:0000259" key="2">
    <source>
        <dbReference type="Pfam" id="PF22570"/>
    </source>
</evidence>
<dbReference type="OrthoDB" id="2249781at2"/>
<evidence type="ECO:0000313" key="3">
    <source>
        <dbReference type="EMBL" id="MQS53449.1"/>
    </source>
</evidence>
<dbReference type="InterPro" id="IPR054331">
    <property type="entry name" value="LiaF_TM"/>
</dbReference>
<organism evidence="3 4">
    <name type="scientific">Companilactobacillus mishanensis</name>
    <dbReference type="NCBI Taxonomy" id="2486008"/>
    <lineage>
        <taxon>Bacteria</taxon>
        <taxon>Bacillati</taxon>
        <taxon>Bacillota</taxon>
        <taxon>Bacilli</taxon>
        <taxon>Lactobacillales</taxon>
        <taxon>Lactobacillaceae</taxon>
        <taxon>Companilactobacillus</taxon>
    </lineage>
</organism>
<feature type="transmembrane region" description="Helical" evidence="1">
    <location>
        <begin position="32"/>
        <end position="52"/>
    </location>
</feature>
<feature type="domain" description="LiaF transmembrane" evidence="2">
    <location>
        <begin position="8"/>
        <end position="101"/>
    </location>
</feature>
<sequence length="255" mass="28627">MRNRNGVFWGLFLLVGAGVLVASQMHLFSITVGIWSIILTIILVAVLIKSLVYFAVPGAVFSLAFLAIIYAGPLHITYLVPWTILGAALLISIGLSLILHPILAKHRPWMKGENWNHGHYYNHHRDRFNHRHHRDVDVDVKTVEDSYIDVSVRMGSSVRYVNSEDFKQANIDVSMGNAKVYFQNVTVKESAMINVDVSLGGVELFVPKEWDVIEKLDDNDLSSVTEVGFRDKSEDSPKVTVQGYLSLSGMKINYI</sequence>
<evidence type="ECO:0000256" key="1">
    <source>
        <dbReference type="SAM" id="Phobius"/>
    </source>
</evidence>
<dbReference type="Pfam" id="PF22570">
    <property type="entry name" value="LiaF-TM"/>
    <property type="match status" value="1"/>
</dbReference>
<dbReference type="Proteomes" id="UP000380386">
    <property type="component" value="Unassembled WGS sequence"/>
</dbReference>
<accession>A0A5P0ZK43</accession>
<dbReference type="RefSeq" id="WP_153383904.1">
    <property type="nucleotide sequence ID" value="NZ_VDFM01000018.1"/>
</dbReference>
<keyword evidence="1" id="KW-0812">Transmembrane</keyword>
<reference evidence="3 4" key="1">
    <citation type="journal article" date="2019" name="Syst. Appl. Microbiol.">
        <title>Polyphasic characterization of two novel Lactobacillus spp. isolated from blown salami packages: Description of Lactobacillus halodurans sp. nov. and Lactobacillus salsicarnum sp. nov.</title>
        <authorList>
            <person name="Schuster J.A."/>
            <person name="Klingl A."/>
            <person name="Vogel R.F."/>
            <person name="Ehrmann M.A."/>
        </authorList>
    </citation>
    <scope>NUCLEOTIDE SEQUENCE [LARGE SCALE GENOMIC DNA]</scope>
    <source>
        <strain evidence="3 4">TMW 1.2118</strain>
    </source>
</reference>
<keyword evidence="1" id="KW-0472">Membrane</keyword>
<feature type="transmembrane region" description="Helical" evidence="1">
    <location>
        <begin position="59"/>
        <end position="76"/>
    </location>
</feature>
<name>A0A5P0ZK43_9LACO</name>
<keyword evidence="1" id="KW-1133">Transmembrane helix</keyword>
<proteinExistence type="predicted"/>
<comment type="caution">
    <text evidence="3">The sequence shown here is derived from an EMBL/GenBank/DDBJ whole genome shotgun (WGS) entry which is preliminary data.</text>
</comment>
<protein>
    <submittedName>
        <fullName evidence="3">Sugar porter family MFS transporter</fullName>
    </submittedName>
</protein>